<evidence type="ECO:0000313" key="3">
    <source>
        <dbReference type="Proteomes" id="UP001521222"/>
    </source>
</evidence>
<dbReference type="EMBL" id="JAKIXB020000008">
    <property type="protein sequence ID" value="KAL1605960.1"/>
    <property type="molecule type" value="Genomic_DNA"/>
</dbReference>
<keyword evidence="3" id="KW-1185">Reference proteome</keyword>
<evidence type="ECO:0000313" key="2">
    <source>
        <dbReference type="EMBL" id="KAL1605960.1"/>
    </source>
</evidence>
<name>A0ABR3RNF2_9PLEO</name>
<comment type="caution">
    <text evidence="2">The sequence shown here is derived from an EMBL/GenBank/DDBJ whole genome shotgun (WGS) entry which is preliminary data.</text>
</comment>
<protein>
    <submittedName>
        <fullName evidence="2">Uncharacterized protein</fullName>
    </submittedName>
</protein>
<evidence type="ECO:0000256" key="1">
    <source>
        <dbReference type="SAM" id="Coils"/>
    </source>
</evidence>
<keyword evidence="1" id="KW-0175">Coiled coil</keyword>
<dbReference type="Proteomes" id="UP001521222">
    <property type="component" value="Unassembled WGS sequence"/>
</dbReference>
<feature type="coiled-coil region" evidence="1">
    <location>
        <begin position="254"/>
        <end position="281"/>
    </location>
</feature>
<proteinExistence type="predicted"/>
<sequence length="521" mass="58752">MSDEQAAHHLLNVLEERGLDVDLDKILLGFEDEDTRGEAAAWVHEYLNEETLLTKEELELYQTLKRKGLSHQYECEGEPTRPILDHEIAAAIESLQTSTTAIEEQCRVLEVQRDALMRLKALDKPNLNVEHARNERRRKEGQEKTRLDVAVDDVSTAITESLTDARRDIDSERSALKSYVAERLASDDHILSRLPNIVSTIVTEVEVSEDEKSVEQWCKAIISFRTAEVKARVDTTYLNSLSEKTDGRLPSDSDAELQERKEALQAEMEELHAEVASIAEMVVEHELRKPMVNIKERNEKERSLAQTAWLNYVLSTLDYMGKRLDIVTASSIDADEFQQAIAHISEAASKRMPDVHAQCPTPVKRRTSSVPLSAFTPITKLKPTPFLNLPAALQDALRHAGISFSHESLEALQDTLIQAQAEREKKTQEHFQATATTTHEQVAECSSKADRNLGIIMDALYAHTPFQQVGLTNAKLETQLKAMDKELDQKDRELLEAEGNELSLSDPKVRAFIAKYGRQGR</sequence>
<gene>
    <name evidence="2" type="ORF">SLS59_003083</name>
</gene>
<organism evidence="2 3">
    <name type="scientific">Nothophoma quercina</name>
    <dbReference type="NCBI Taxonomy" id="749835"/>
    <lineage>
        <taxon>Eukaryota</taxon>
        <taxon>Fungi</taxon>
        <taxon>Dikarya</taxon>
        <taxon>Ascomycota</taxon>
        <taxon>Pezizomycotina</taxon>
        <taxon>Dothideomycetes</taxon>
        <taxon>Pleosporomycetidae</taxon>
        <taxon>Pleosporales</taxon>
        <taxon>Pleosporineae</taxon>
        <taxon>Didymellaceae</taxon>
        <taxon>Nothophoma</taxon>
    </lineage>
</organism>
<accession>A0ABR3RNF2</accession>
<feature type="coiled-coil region" evidence="1">
    <location>
        <begin position="473"/>
        <end position="500"/>
    </location>
</feature>
<reference evidence="2 3" key="1">
    <citation type="submission" date="2024-02" db="EMBL/GenBank/DDBJ databases">
        <title>De novo assembly and annotation of 12 fungi associated with fruit tree decline syndrome in Ontario, Canada.</title>
        <authorList>
            <person name="Sulman M."/>
            <person name="Ellouze W."/>
            <person name="Ilyukhin E."/>
        </authorList>
    </citation>
    <scope>NUCLEOTIDE SEQUENCE [LARGE SCALE GENOMIC DNA]</scope>
    <source>
        <strain evidence="2 3">M97-236</strain>
    </source>
</reference>